<gene>
    <name evidence="1" type="ORF">SAMN02745753_04606</name>
</gene>
<sequence length="90" mass="10000">MTITFAERADQLCDRLRDMEHQAEEGDQLFYCAYLLGLLGLHSSTEGEGRDEFDHAFTGILQDTLEAEGVTDGDQESIQALWETVSSTAV</sequence>
<name>A0A1M5N895_9GAMM</name>
<evidence type="ECO:0000313" key="1">
    <source>
        <dbReference type="EMBL" id="SHG85774.1"/>
    </source>
</evidence>
<evidence type="ECO:0000313" key="2">
    <source>
        <dbReference type="Proteomes" id="UP000184517"/>
    </source>
</evidence>
<accession>A0A1M5N895</accession>
<dbReference type="Proteomes" id="UP000184517">
    <property type="component" value="Unassembled WGS sequence"/>
</dbReference>
<proteinExistence type="predicted"/>
<keyword evidence="2" id="KW-1185">Reference proteome</keyword>
<reference evidence="2" key="1">
    <citation type="submission" date="2016-11" db="EMBL/GenBank/DDBJ databases">
        <authorList>
            <person name="Varghese N."/>
            <person name="Submissions S."/>
        </authorList>
    </citation>
    <scope>NUCLEOTIDE SEQUENCE [LARGE SCALE GENOMIC DNA]</scope>
    <source>
        <strain evidence="2">DSM 16579</strain>
    </source>
</reference>
<dbReference type="AlphaFoldDB" id="A0A1M5N895"/>
<dbReference type="EMBL" id="FQVF01000034">
    <property type="protein sequence ID" value="SHG85774.1"/>
    <property type="molecule type" value="Genomic_DNA"/>
</dbReference>
<dbReference type="OrthoDB" id="6120956at2"/>
<protein>
    <submittedName>
        <fullName evidence="1">YfcL protein</fullName>
    </submittedName>
</protein>
<organism evidence="1 2">
    <name type="scientific">Marinomonas polaris DSM 16579</name>
    <dbReference type="NCBI Taxonomy" id="1122206"/>
    <lineage>
        <taxon>Bacteria</taxon>
        <taxon>Pseudomonadati</taxon>
        <taxon>Pseudomonadota</taxon>
        <taxon>Gammaproteobacteria</taxon>
        <taxon>Oceanospirillales</taxon>
        <taxon>Oceanospirillaceae</taxon>
        <taxon>Marinomonas</taxon>
    </lineage>
</organism>
<dbReference type="RefSeq" id="WP_072842414.1">
    <property type="nucleotide sequence ID" value="NZ_FQVF01000034.1"/>
</dbReference>